<keyword evidence="3" id="KW-1185">Reference proteome</keyword>
<reference evidence="2 3" key="1">
    <citation type="submission" date="2021-04" db="EMBL/GenBank/DDBJ databases">
        <authorList>
            <person name="De Guttry C."/>
            <person name="Zahm M."/>
            <person name="Klopp C."/>
            <person name="Cabau C."/>
            <person name="Louis A."/>
            <person name="Berthelot C."/>
            <person name="Parey E."/>
            <person name="Roest Crollius H."/>
            <person name="Montfort J."/>
            <person name="Robinson-Rechavi M."/>
            <person name="Bucao C."/>
            <person name="Bouchez O."/>
            <person name="Gislard M."/>
            <person name="Lluch J."/>
            <person name="Milhes M."/>
            <person name="Lampietro C."/>
            <person name="Lopez Roques C."/>
            <person name="Donnadieu C."/>
            <person name="Braasch I."/>
            <person name="Desvignes T."/>
            <person name="Postlethwait J."/>
            <person name="Bobe J."/>
            <person name="Wedekind C."/>
            <person name="Guiguen Y."/>
        </authorList>
    </citation>
    <scope>NUCLEOTIDE SEQUENCE [LARGE SCALE GENOMIC DNA]</scope>
    <source>
        <strain evidence="2">Cs_M1</strain>
        <tissue evidence="2">Blood</tissue>
    </source>
</reference>
<evidence type="ECO:0000313" key="3">
    <source>
        <dbReference type="Proteomes" id="UP001356427"/>
    </source>
</evidence>
<organism evidence="2 3">
    <name type="scientific">Coregonus suidteri</name>
    <dbReference type="NCBI Taxonomy" id="861788"/>
    <lineage>
        <taxon>Eukaryota</taxon>
        <taxon>Metazoa</taxon>
        <taxon>Chordata</taxon>
        <taxon>Craniata</taxon>
        <taxon>Vertebrata</taxon>
        <taxon>Euteleostomi</taxon>
        <taxon>Actinopterygii</taxon>
        <taxon>Neopterygii</taxon>
        <taxon>Teleostei</taxon>
        <taxon>Protacanthopterygii</taxon>
        <taxon>Salmoniformes</taxon>
        <taxon>Salmonidae</taxon>
        <taxon>Coregoninae</taxon>
        <taxon>Coregonus</taxon>
    </lineage>
</organism>
<evidence type="ECO:0000256" key="1">
    <source>
        <dbReference type="SAM" id="MobiDB-lite"/>
    </source>
</evidence>
<dbReference type="Proteomes" id="UP001356427">
    <property type="component" value="Unassembled WGS sequence"/>
</dbReference>
<feature type="region of interest" description="Disordered" evidence="1">
    <location>
        <begin position="47"/>
        <end position="71"/>
    </location>
</feature>
<proteinExistence type="predicted"/>
<protein>
    <submittedName>
        <fullName evidence="2">Uncharacterized protein</fullName>
    </submittedName>
</protein>
<evidence type="ECO:0000313" key="2">
    <source>
        <dbReference type="EMBL" id="KAK6311458.1"/>
    </source>
</evidence>
<dbReference type="AlphaFoldDB" id="A0AAN8LF44"/>
<accession>A0AAN8LF44</accession>
<comment type="caution">
    <text evidence="2">The sequence shown here is derived from an EMBL/GenBank/DDBJ whole genome shotgun (WGS) entry which is preliminary data.</text>
</comment>
<gene>
    <name evidence="2" type="ORF">J4Q44_G00171220</name>
</gene>
<feature type="compositionally biased region" description="Low complexity" evidence="1">
    <location>
        <begin position="54"/>
        <end position="63"/>
    </location>
</feature>
<name>A0AAN8LF44_9TELE</name>
<dbReference type="EMBL" id="JAGTTL010000015">
    <property type="protein sequence ID" value="KAK6311458.1"/>
    <property type="molecule type" value="Genomic_DNA"/>
</dbReference>
<sequence length="71" mass="8028">MKPLKKLSLPTPSSPQSACLITRCVQRSYTGNSWTACPHYRLEGRHPLRQEPRTGPTTTFTVTDRMDSKLP</sequence>